<keyword evidence="5 8" id="KW-0472">Membrane</keyword>
<dbReference type="InterPro" id="IPR037272">
    <property type="entry name" value="SNS_sf"/>
</dbReference>
<name>A0A5S5CTI5_9ACTN</name>
<dbReference type="NCBIfam" id="NF037979">
    <property type="entry name" value="Na_transp"/>
    <property type="match status" value="1"/>
</dbReference>
<feature type="transmembrane region" description="Helical" evidence="8">
    <location>
        <begin position="475"/>
        <end position="497"/>
    </location>
</feature>
<dbReference type="PANTHER" id="PTHR42948:SF1">
    <property type="entry name" value="TRANSPORTER"/>
    <property type="match status" value="1"/>
</dbReference>
<comment type="caution">
    <text evidence="9">The sequence shown here is derived from an EMBL/GenBank/DDBJ whole genome shotgun (WGS) entry which is preliminary data.</text>
</comment>
<evidence type="ECO:0000256" key="2">
    <source>
        <dbReference type="ARBA" id="ARBA00022448"/>
    </source>
</evidence>
<evidence type="ECO:0000256" key="4">
    <source>
        <dbReference type="ARBA" id="ARBA00022989"/>
    </source>
</evidence>
<comment type="similarity">
    <text evidence="6">Belongs to the sodium:neurotransmitter symporter (SNF) (TC 2.A.22) family.</text>
</comment>
<dbReference type="Pfam" id="PF00209">
    <property type="entry name" value="SNF"/>
    <property type="match status" value="2"/>
</dbReference>
<keyword evidence="4 8" id="KW-1133">Transmembrane helix</keyword>
<dbReference type="AlphaFoldDB" id="A0A5S5CTI5"/>
<dbReference type="CDD" id="cd10334">
    <property type="entry name" value="SLC6sbd_u1"/>
    <property type="match status" value="1"/>
</dbReference>
<feature type="transmembrane region" description="Helical" evidence="8">
    <location>
        <begin position="188"/>
        <end position="213"/>
    </location>
</feature>
<dbReference type="GO" id="GO:0016020">
    <property type="term" value="C:membrane"/>
    <property type="evidence" value="ECO:0007669"/>
    <property type="project" value="UniProtKB-SubCell"/>
</dbReference>
<comment type="subcellular location">
    <subcellularLocation>
        <location evidence="1">Membrane</location>
        <topology evidence="1">Multi-pass membrane protein</topology>
    </subcellularLocation>
</comment>
<evidence type="ECO:0000256" key="7">
    <source>
        <dbReference type="SAM" id="MobiDB-lite"/>
    </source>
</evidence>
<feature type="transmembrane region" description="Helical" evidence="8">
    <location>
        <begin position="100"/>
        <end position="123"/>
    </location>
</feature>
<protein>
    <recommendedName>
        <fullName evidence="6">Transporter</fullName>
    </recommendedName>
</protein>
<evidence type="ECO:0000256" key="6">
    <source>
        <dbReference type="RuleBase" id="RU003732"/>
    </source>
</evidence>
<keyword evidence="10" id="KW-1185">Reference proteome</keyword>
<dbReference type="InterPro" id="IPR000175">
    <property type="entry name" value="Na/ntran_symport"/>
</dbReference>
<dbReference type="SUPFAM" id="SSF161070">
    <property type="entry name" value="SNF-like"/>
    <property type="match status" value="1"/>
</dbReference>
<dbReference type="RefSeq" id="WP_166533714.1">
    <property type="nucleotide sequence ID" value="NZ_VNHW01000008.1"/>
</dbReference>
<reference evidence="9 10" key="1">
    <citation type="submission" date="2019-07" db="EMBL/GenBank/DDBJ databases">
        <title>Genomic Encyclopedia of Archaeal and Bacterial Type Strains, Phase II (KMG-II): from individual species to whole genera.</title>
        <authorList>
            <person name="Goeker M."/>
        </authorList>
    </citation>
    <scope>NUCLEOTIDE SEQUENCE [LARGE SCALE GENOMIC DNA]</scope>
    <source>
        <strain evidence="9 10">DSM 46842</strain>
    </source>
</reference>
<keyword evidence="6" id="KW-0769">Symport</keyword>
<evidence type="ECO:0000256" key="3">
    <source>
        <dbReference type="ARBA" id="ARBA00022692"/>
    </source>
</evidence>
<feature type="transmembrane region" description="Helical" evidence="8">
    <location>
        <begin position="270"/>
        <end position="295"/>
    </location>
</feature>
<keyword evidence="3 6" id="KW-0812">Transmembrane</keyword>
<sequence>MSTTAGRAPEQSGEEGRRGAFSSRRVFILAAIGSAVGLGNIWRFPYVAYENGGGAFLLPYLVALLTAGIPFLLLDYAIGHRHRGSAPLSFARLRRGAEGLGWWQVAICFVIAVYYAAVLAWALRYTFFSLDQAWGSDPNAFFFGEFLQAGDVAVTADVVPGVLVPLAIVWLAVLVVMALGVQRGIGVVSLVFIPLLVLAFVVLVVQALLLDGAGFGLDALFRPDWGALTEASVWAAAFGQIFFSLSIGFGIMITYASYVGRREDMTGSGLVVGFSNSSFELLAGIGVFAALGFMAQSSGVAVDEVASGGIGLAFIAFPTIISEAPAGALLGVLFFGSLVIAGITSLISVIEVVISAVRDKFDTSRLTATLAVVVPTAVLSLVLFSTTSGIYVLDVVDHFVNQYGILVVALVSMLVVAWAVRALPRLSEHLNVHGRPRVGTGWRVLVSIVAPLALALVLVFGLLDDLEAPYEDYPTWLLLVFGWLMVVALPVVGFLLARVKWRAGTHLDGPPPGSDPVAPLRATAPAGGADVRPRPAAGQDEGGAR</sequence>
<feature type="transmembrane region" description="Helical" evidence="8">
    <location>
        <begin position="444"/>
        <end position="463"/>
    </location>
</feature>
<organism evidence="9 10">
    <name type="scientific">Blastococcus xanthinilyticus</name>
    <dbReference type="NCBI Taxonomy" id="1564164"/>
    <lineage>
        <taxon>Bacteria</taxon>
        <taxon>Bacillati</taxon>
        <taxon>Actinomycetota</taxon>
        <taxon>Actinomycetes</taxon>
        <taxon>Geodermatophilales</taxon>
        <taxon>Geodermatophilaceae</taxon>
        <taxon>Blastococcus</taxon>
    </lineage>
</organism>
<dbReference type="Proteomes" id="UP000322499">
    <property type="component" value="Unassembled WGS sequence"/>
</dbReference>
<feature type="transmembrane region" description="Helical" evidence="8">
    <location>
        <begin position="26"/>
        <end position="45"/>
    </location>
</feature>
<dbReference type="PRINTS" id="PR00176">
    <property type="entry name" value="NANEUSMPORT"/>
</dbReference>
<feature type="transmembrane region" description="Helical" evidence="8">
    <location>
        <begin position="403"/>
        <end position="423"/>
    </location>
</feature>
<evidence type="ECO:0000256" key="1">
    <source>
        <dbReference type="ARBA" id="ARBA00004141"/>
    </source>
</evidence>
<feature type="transmembrane region" description="Helical" evidence="8">
    <location>
        <begin position="57"/>
        <end position="79"/>
    </location>
</feature>
<keyword evidence="2 6" id="KW-0813">Transport</keyword>
<dbReference type="PROSITE" id="PS50267">
    <property type="entry name" value="NA_NEUROTRAN_SYMP_3"/>
    <property type="match status" value="1"/>
</dbReference>
<proteinExistence type="inferred from homology"/>
<dbReference type="PROSITE" id="PS00610">
    <property type="entry name" value="NA_NEUROTRAN_SYMP_1"/>
    <property type="match status" value="1"/>
</dbReference>
<evidence type="ECO:0000313" key="9">
    <source>
        <dbReference type="EMBL" id="TYP86915.1"/>
    </source>
</evidence>
<feature type="region of interest" description="Disordered" evidence="7">
    <location>
        <begin position="508"/>
        <end position="545"/>
    </location>
</feature>
<evidence type="ECO:0000256" key="8">
    <source>
        <dbReference type="SAM" id="Phobius"/>
    </source>
</evidence>
<gene>
    <name evidence="9" type="ORF">BD833_108201</name>
</gene>
<accession>A0A5S5CTI5</accession>
<dbReference type="PANTHER" id="PTHR42948">
    <property type="entry name" value="TRANSPORTER"/>
    <property type="match status" value="1"/>
</dbReference>
<feature type="transmembrane region" description="Helical" evidence="8">
    <location>
        <begin position="366"/>
        <end position="391"/>
    </location>
</feature>
<dbReference type="EMBL" id="VNHW01000008">
    <property type="protein sequence ID" value="TYP86915.1"/>
    <property type="molecule type" value="Genomic_DNA"/>
</dbReference>
<evidence type="ECO:0000256" key="5">
    <source>
        <dbReference type="ARBA" id="ARBA00023136"/>
    </source>
</evidence>
<evidence type="ECO:0000313" key="10">
    <source>
        <dbReference type="Proteomes" id="UP000322499"/>
    </source>
</evidence>
<feature type="transmembrane region" description="Helical" evidence="8">
    <location>
        <begin position="162"/>
        <end position="181"/>
    </location>
</feature>
<feature type="transmembrane region" description="Helical" evidence="8">
    <location>
        <begin position="233"/>
        <end position="258"/>
    </location>
</feature>
<feature type="transmembrane region" description="Helical" evidence="8">
    <location>
        <begin position="328"/>
        <end position="354"/>
    </location>
</feature>
<dbReference type="GO" id="GO:0015293">
    <property type="term" value="F:symporter activity"/>
    <property type="evidence" value="ECO:0007669"/>
    <property type="project" value="UniProtKB-KW"/>
</dbReference>